<dbReference type="InterPro" id="IPR051395">
    <property type="entry name" value="Cytochrome_c_Peroxidase/MauG"/>
</dbReference>
<comment type="caution">
    <text evidence="6">The sequence shown here is derived from an EMBL/GenBank/DDBJ whole genome shotgun (WGS) entry which is preliminary data.</text>
</comment>
<dbReference type="SUPFAM" id="SSF46626">
    <property type="entry name" value="Cytochrome c"/>
    <property type="match status" value="1"/>
</dbReference>
<organism evidence="6 7">
    <name type="scientific">Sediminicurvatus halobius</name>
    <dbReference type="NCBI Taxonomy" id="2182432"/>
    <lineage>
        <taxon>Bacteria</taxon>
        <taxon>Pseudomonadati</taxon>
        <taxon>Pseudomonadota</taxon>
        <taxon>Gammaproteobacteria</taxon>
        <taxon>Chromatiales</taxon>
        <taxon>Ectothiorhodospiraceae</taxon>
        <taxon>Sediminicurvatus</taxon>
    </lineage>
</organism>
<sequence>MVAVPIGLGLLALLLDAFAPNRPVEYEDELAHFYYGSIGSDLSAGIPVKVLRVLPEVFPEHLPAGAERHDLTAFGFIQEPGEPLPIGFSVRRRFIDLAGMNCAACHTGQVRGSETREPLIVPGMPANTVDLHAWFGFLFDVAADEDFTARTLLAAMDEAGLLAPGDRLIYRFAVPQLRDALRERAARNAYFFRPEYTAFGPGRVNTFDTFKTDQFRHYYAERGITPEAREMYGIVDFPSVWNQTPREGLALHWDGNQTSVRERNFSAAIGAGTEPQDMGVDSLLRVEAWLDALPPPDYPFPIDAELARRGQGIYQARCAACHDFGGERIATVEPLERIGTDPHRVWSYTEILRDAQQDYTEGYFWAFRNFTVTDGYTSQPLDGIWARAPYLHNGSVPSMWDLLTPEEERPVAFELGVDVYDQARMGFQAERLEPAGDGFMTTDGTPYDGDHFVLDTRLRGNANSGHTGPRYGTDLDDGERRALIEYLKTR</sequence>
<dbReference type="AlphaFoldDB" id="A0A2U2N4B4"/>
<gene>
    <name evidence="6" type="ORF">DEM34_07135</name>
</gene>
<dbReference type="Gene3D" id="1.10.760.10">
    <property type="entry name" value="Cytochrome c-like domain"/>
    <property type="match status" value="1"/>
</dbReference>
<keyword evidence="2 4" id="KW-0479">Metal-binding</keyword>
<evidence type="ECO:0000313" key="6">
    <source>
        <dbReference type="EMBL" id="PWG63960.1"/>
    </source>
</evidence>
<evidence type="ECO:0000259" key="5">
    <source>
        <dbReference type="PROSITE" id="PS51007"/>
    </source>
</evidence>
<dbReference type="Proteomes" id="UP000245474">
    <property type="component" value="Unassembled WGS sequence"/>
</dbReference>
<dbReference type="GO" id="GO:0020037">
    <property type="term" value="F:heme binding"/>
    <property type="evidence" value="ECO:0007669"/>
    <property type="project" value="InterPro"/>
</dbReference>
<evidence type="ECO:0000256" key="4">
    <source>
        <dbReference type="PROSITE-ProRule" id="PRU00433"/>
    </source>
</evidence>
<dbReference type="Pfam" id="PF21419">
    <property type="entry name" value="RoxA-like_Cyt-c"/>
    <property type="match status" value="1"/>
</dbReference>
<dbReference type="InterPro" id="IPR009056">
    <property type="entry name" value="Cyt_c-like_dom"/>
</dbReference>
<dbReference type="EMBL" id="QFFI01000008">
    <property type="protein sequence ID" value="PWG63960.1"/>
    <property type="molecule type" value="Genomic_DNA"/>
</dbReference>
<proteinExistence type="predicted"/>
<dbReference type="PANTHER" id="PTHR30600">
    <property type="entry name" value="CYTOCHROME C PEROXIDASE-RELATED"/>
    <property type="match status" value="1"/>
</dbReference>
<feature type="domain" description="Cytochrome c" evidence="5">
    <location>
        <begin position="305"/>
        <end position="490"/>
    </location>
</feature>
<evidence type="ECO:0000256" key="3">
    <source>
        <dbReference type="ARBA" id="ARBA00023004"/>
    </source>
</evidence>
<evidence type="ECO:0000313" key="7">
    <source>
        <dbReference type="Proteomes" id="UP000245474"/>
    </source>
</evidence>
<reference evidence="6 7" key="1">
    <citation type="submission" date="2018-05" db="EMBL/GenBank/DDBJ databases">
        <title>Spiribacter halobius sp. nov., a moderately halophilic bacterium isolated from marine solar saltern.</title>
        <authorList>
            <person name="Zheng W.-S."/>
            <person name="Lu D.-C."/>
            <person name="Du Z.-J."/>
        </authorList>
    </citation>
    <scope>NUCLEOTIDE SEQUENCE [LARGE SCALE GENOMIC DNA]</scope>
    <source>
        <strain evidence="6 7">E85</strain>
    </source>
</reference>
<accession>A0A2U2N4B4</accession>
<dbReference type="PROSITE" id="PS51007">
    <property type="entry name" value="CYTC"/>
    <property type="match status" value="1"/>
</dbReference>
<keyword evidence="1 4" id="KW-0349">Heme</keyword>
<dbReference type="GO" id="GO:0009055">
    <property type="term" value="F:electron transfer activity"/>
    <property type="evidence" value="ECO:0007669"/>
    <property type="project" value="InterPro"/>
</dbReference>
<dbReference type="GO" id="GO:0004130">
    <property type="term" value="F:cytochrome-c peroxidase activity"/>
    <property type="evidence" value="ECO:0007669"/>
    <property type="project" value="TreeGrafter"/>
</dbReference>
<dbReference type="InterPro" id="IPR036909">
    <property type="entry name" value="Cyt_c-like_dom_sf"/>
</dbReference>
<protein>
    <recommendedName>
        <fullName evidence="5">Cytochrome c domain-containing protein</fullName>
    </recommendedName>
</protein>
<evidence type="ECO:0000256" key="2">
    <source>
        <dbReference type="ARBA" id="ARBA00022723"/>
    </source>
</evidence>
<name>A0A2U2N4B4_9GAMM</name>
<dbReference type="PANTHER" id="PTHR30600:SF9">
    <property type="entry name" value="BLR7738 PROTEIN"/>
    <property type="match status" value="1"/>
</dbReference>
<evidence type="ECO:0000256" key="1">
    <source>
        <dbReference type="ARBA" id="ARBA00022617"/>
    </source>
</evidence>
<dbReference type="GO" id="GO:0046872">
    <property type="term" value="F:metal ion binding"/>
    <property type="evidence" value="ECO:0007669"/>
    <property type="project" value="UniProtKB-KW"/>
</dbReference>
<keyword evidence="7" id="KW-1185">Reference proteome</keyword>
<keyword evidence="3 4" id="KW-0408">Iron</keyword>